<sequence>MSDLVQTTSDSLCKLVRWAHSHGTICNLIPSLQHLTRGSYVNLLTPEPGPHSSTVPVAIWGCGAGHAYHWPLTDHSKSCAGSMNTGTGQGQRFVGGRPPNKVAARTSCDLSCSEAASEGEEFSSRLFDIAGCDSSATDEDGDYEPRPSRKRDCAPGGGAAGKKVKQEATSAEDYDTVASMGLAETDAVNFSQACQATSTHSQFTRIQLPNKPLPPCPQPQHGHNLACEGSVDPELELLVGGSCTRGTAEQAERCSSITESTQRTAAAGSQSELERLRALLCAERSRNLQMTEMISSLKQDKELLQHELTKKAELICDFLQDRLRPEKRWPRCSNQTDPGSSNMTSSDEVAGFDSPTLFDSFEEMELHPLEHHRTLRSKRSREGENTRVRMKNVVGVIARYMAALQEFRRSVSMKVAFDRVGVDRNTISRTAAIAELSLAAPEVFHALAPWDEKEETLAHYAHRCRQAMDDTIKAKIKTMKAKGELLPIVSK</sequence>
<feature type="region of interest" description="Disordered" evidence="1">
    <location>
        <begin position="135"/>
        <end position="171"/>
    </location>
</feature>
<feature type="region of interest" description="Disordered" evidence="1">
    <location>
        <begin position="329"/>
        <end position="348"/>
    </location>
</feature>
<feature type="compositionally biased region" description="Polar residues" evidence="1">
    <location>
        <begin position="332"/>
        <end position="347"/>
    </location>
</feature>
<evidence type="ECO:0000256" key="1">
    <source>
        <dbReference type="SAM" id="MobiDB-lite"/>
    </source>
</evidence>
<dbReference type="GeneTree" id="ENSGT00390000013183"/>
<dbReference type="CTD" id="158405"/>
<dbReference type="Ensembl" id="ENSSDUT00000027501.1">
    <property type="protein sequence ID" value="ENSSDUP00000027022.1"/>
    <property type="gene ID" value="ENSSDUG00000019579.1"/>
</dbReference>
<dbReference type="KEGG" id="sdu:111237489"/>
<evidence type="ECO:0000313" key="3">
    <source>
        <dbReference type="Proteomes" id="UP000261420"/>
    </source>
</evidence>
<dbReference type="PANTHER" id="PTHR16477:SF5">
    <property type="entry name" value="COILED-COIL DOMAIN-CONTAINING PROTEIN 106-RELATED"/>
    <property type="match status" value="1"/>
</dbReference>
<organism evidence="2 3">
    <name type="scientific">Seriola dumerili</name>
    <name type="common">Greater amberjack</name>
    <name type="synonym">Caranx dumerili</name>
    <dbReference type="NCBI Taxonomy" id="41447"/>
    <lineage>
        <taxon>Eukaryota</taxon>
        <taxon>Metazoa</taxon>
        <taxon>Chordata</taxon>
        <taxon>Craniata</taxon>
        <taxon>Vertebrata</taxon>
        <taxon>Euteleostomi</taxon>
        <taxon>Actinopterygii</taxon>
        <taxon>Neopterygii</taxon>
        <taxon>Teleostei</taxon>
        <taxon>Neoteleostei</taxon>
        <taxon>Acanthomorphata</taxon>
        <taxon>Carangaria</taxon>
        <taxon>Carangiformes</taxon>
        <taxon>Carangidae</taxon>
        <taxon>Seriola</taxon>
    </lineage>
</organism>
<dbReference type="AlphaFoldDB" id="A0A3B4V8V4"/>
<evidence type="ECO:0000313" key="2">
    <source>
        <dbReference type="Ensembl" id="ENSSDUP00000027022.1"/>
    </source>
</evidence>
<reference evidence="2" key="2">
    <citation type="submission" date="2025-09" db="UniProtKB">
        <authorList>
            <consortium name="Ensembl"/>
        </authorList>
    </citation>
    <scope>IDENTIFICATION</scope>
</reference>
<dbReference type="OMA" id="LAPWDEK"/>
<dbReference type="GO" id="GO:0005654">
    <property type="term" value="C:nucleoplasm"/>
    <property type="evidence" value="ECO:0007669"/>
    <property type="project" value="TreeGrafter"/>
</dbReference>
<dbReference type="STRING" id="41447.ENSSDUP00000027022"/>
<feature type="compositionally biased region" description="Basic and acidic residues" evidence="1">
    <location>
        <begin position="143"/>
        <end position="153"/>
    </location>
</feature>
<name>A0A3B4V8V4_SERDU</name>
<dbReference type="GeneID" id="111237489"/>
<dbReference type="PANTHER" id="PTHR16477">
    <property type="entry name" value="COILED-COIL DOMAIN-CONTAINING PROTEIN 106"/>
    <property type="match status" value="1"/>
</dbReference>
<dbReference type="Pfam" id="PF15794">
    <property type="entry name" value="CCDC106"/>
    <property type="match status" value="1"/>
</dbReference>
<dbReference type="Proteomes" id="UP000261420">
    <property type="component" value="Unplaced"/>
</dbReference>
<reference evidence="2" key="1">
    <citation type="submission" date="2025-08" db="UniProtKB">
        <authorList>
            <consortium name="Ensembl"/>
        </authorList>
    </citation>
    <scope>IDENTIFICATION</scope>
</reference>
<proteinExistence type="predicted"/>
<dbReference type="RefSeq" id="XP_022622327.1">
    <property type="nucleotide sequence ID" value="XM_022766606.1"/>
</dbReference>
<accession>A0A3B4V8V4</accession>
<protein>
    <submittedName>
        <fullName evidence="2">KIAA1958 ortholog</fullName>
    </submittedName>
</protein>
<keyword evidence="3" id="KW-1185">Reference proteome</keyword>
<dbReference type="InterPro" id="IPR031591">
    <property type="entry name" value="CCDC106"/>
</dbReference>